<dbReference type="PROSITE" id="PS51671">
    <property type="entry name" value="ACT"/>
    <property type="match status" value="1"/>
</dbReference>
<dbReference type="Gene3D" id="3.40.50.170">
    <property type="entry name" value="Formyl transferase, N-terminal domain"/>
    <property type="match status" value="1"/>
</dbReference>
<dbReference type="InterPro" id="IPR036477">
    <property type="entry name" value="Formyl_transf_N_sf"/>
</dbReference>
<feature type="active site" evidence="3">
    <location>
        <position position="242"/>
    </location>
</feature>
<dbReference type="SUPFAM" id="SSF55021">
    <property type="entry name" value="ACT-like"/>
    <property type="match status" value="1"/>
</dbReference>
<dbReference type="InterPro" id="IPR004810">
    <property type="entry name" value="PurU"/>
</dbReference>
<comment type="similarity">
    <text evidence="3">Belongs to the PurU family.</text>
</comment>
<keyword evidence="6" id="KW-1185">Reference proteome</keyword>
<dbReference type="GO" id="GO:0008864">
    <property type="term" value="F:formyltetrahydrofolate deformylase activity"/>
    <property type="evidence" value="ECO:0007669"/>
    <property type="project" value="UniProtKB-UniRule"/>
</dbReference>
<sequence>MSSALPLPQSPTATSTAGHEFVLTVVCEDAPGIVHAVTGAIVEVGGNITESRQFESGATHRFYMRLQVRTSASAEEVEQALAPAIERFGLEHSIDEVGRPLRTLILGSTAKHCVNDLLFQTESGHLPIEVPLILANHPTLEKLAGFYEVPFEHLPTKGEGAKAAFEDRVREAVQEHDIELVVLARYMQILSPELCAELAGRCINIHHSFLPGFKGANPYRQAHARGVKQIGATAHFVTSDLDEGPIIEQEVLRVDHTRTPKELMAIGQDAEMRTLRQAVAWFAQSRVLLDGTRTIVFR</sequence>
<dbReference type="Proteomes" id="UP000001919">
    <property type="component" value="Chromosome"/>
</dbReference>
<keyword evidence="2 3" id="KW-0378">Hydrolase</keyword>
<dbReference type="KEGG" id="bfa:Bfae_15420"/>
<dbReference type="InterPro" id="IPR045865">
    <property type="entry name" value="ACT-like_dom_sf"/>
</dbReference>
<dbReference type="AlphaFoldDB" id="C7MCR4"/>
<keyword evidence="3" id="KW-0658">Purine biosynthesis</keyword>
<dbReference type="SUPFAM" id="SSF53328">
    <property type="entry name" value="Formyltransferase"/>
    <property type="match status" value="1"/>
</dbReference>
<dbReference type="OrthoDB" id="9806170at2"/>
<dbReference type="InterPro" id="IPR002376">
    <property type="entry name" value="Formyl_transf_N"/>
</dbReference>
<dbReference type="Pfam" id="PF00551">
    <property type="entry name" value="Formyl_trans_N"/>
    <property type="match status" value="1"/>
</dbReference>
<dbReference type="Pfam" id="PF13740">
    <property type="entry name" value="ACT_6"/>
    <property type="match status" value="1"/>
</dbReference>
<dbReference type="GO" id="GO:0006730">
    <property type="term" value="P:one-carbon metabolic process"/>
    <property type="evidence" value="ECO:0007669"/>
    <property type="project" value="UniProtKB-KW"/>
</dbReference>
<dbReference type="PATRIC" id="fig|446465.5.peg.1535"/>
<dbReference type="GO" id="GO:0006189">
    <property type="term" value="P:'de novo' IMP biosynthetic process"/>
    <property type="evidence" value="ECO:0007669"/>
    <property type="project" value="UniProtKB-UniRule"/>
</dbReference>
<proteinExistence type="inferred from homology"/>
<dbReference type="PRINTS" id="PR01575">
    <property type="entry name" value="FFH4HYDRLASE"/>
</dbReference>
<evidence type="ECO:0000256" key="3">
    <source>
        <dbReference type="HAMAP-Rule" id="MF_01927"/>
    </source>
</evidence>
<dbReference type="PIRSF" id="PIRSF036480">
    <property type="entry name" value="FormyFH4_hydr"/>
    <property type="match status" value="1"/>
</dbReference>
<keyword evidence="1 3" id="KW-0554">One-carbon metabolism</keyword>
<dbReference type="Gene3D" id="3.30.70.260">
    <property type="match status" value="1"/>
</dbReference>
<accession>C7MCR4</accession>
<dbReference type="EMBL" id="CP001643">
    <property type="protein sequence ID" value="ACU85371.1"/>
    <property type="molecule type" value="Genomic_DNA"/>
</dbReference>
<evidence type="ECO:0000313" key="6">
    <source>
        <dbReference type="Proteomes" id="UP000001919"/>
    </source>
</evidence>
<comment type="catalytic activity">
    <reaction evidence="3">
        <text>(6R)-10-formyltetrahydrofolate + H2O = (6S)-5,6,7,8-tetrahydrofolate + formate + H(+)</text>
        <dbReference type="Rhea" id="RHEA:19833"/>
        <dbReference type="ChEBI" id="CHEBI:15377"/>
        <dbReference type="ChEBI" id="CHEBI:15378"/>
        <dbReference type="ChEBI" id="CHEBI:15740"/>
        <dbReference type="ChEBI" id="CHEBI:57453"/>
        <dbReference type="ChEBI" id="CHEBI:195366"/>
        <dbReference type="EC" id="3.5.1.10"/>
    </reaction>
</comment>
<evidence type="ECO:0000259" key="4">
    <source>
        <dbReference type="PROSITE" id="PS51671"/>
    </source>
</evidence>
<comment type="function">
    <text evidence="3">Catalyzes the hydrolysis of 10-formyltetrahydrofolate (formyl-FH4) to formate and tetrahydrofolate (FH4).</text>
</comment>
<dbReference type="STRING" id="446465.Bfae_15420"/>
<dbReference type="InterPro" id="IPR044074">
    <property type="entry name" value="PurU_ACT"/>
</dbReference>
<evidence type="ECO:0000256" key="2">
    <source>
        <dbReference type="ARBA" id="ARBA00022801"/>
    </source>
</evidence>
<dbReference type="InterPro" id="IPR002912">
    <property type="entry name" value="ACT_dom"/>
</dbReference>
<dbReference type="HAMAP" id="MF_01927">
    <property type="entry name" value="PurU"/>
    <property type="match status" value="1"/>
</dbReference>
<name>C7MCR4_BRAFD</name>
<comment type="pathway">
    <text evidence="3">Purine metabolism; IMP biosynthesis via de novo pathway; formate from 10-formyl-5,6,7,8-tetrahydrofolate: step 1/1.</text>
</comment>
<dbReference type="EC" id="3.5.1.10" evidence="3"/>
<dbReference type="HOGENOM" id="CLU_038395_3_0_11"/>
<protein>
    <recommendedName>
        <fullName evidence="3">Formyltetrahydrofolate deformylase</fullName>
        <ecNumber evidence="3">3.5.1.10</ecNumber>
    </recommendedName>
    <alternativeName>
        <fullName evidence="3">Formyl-FH(4) hydrolase</fullName>
    </alternativeName>
</protein>
<feature type="domain" description="ACT" evidence="4">
    <location>
        <begin position="22"/>
        <end position="99"/>
    </location>
</feature>
<dbReference type="NCBIfam" id="NF004684">
    <property type="entry name" value="PRK06027.1"/>
    <property type="match status" value="1"/>
</dbReference>
<reference evidence="5 6" key="1">
    <citation type="journal article" date="2009" name="Stand. Genomic Sci.">
        <title>Complete genome sequence of Brachybacterium faecium type strain (Schefferle 6-10).</title>
        <authorList>
            <person name="Lapidus A."/>
            <person name="Pukall R."/>
            <person name="Labuttii K."/>
            <person name="Copeland A."/>
            <person name="Del Rio T.G."/>
            <person name="Nolan M."/>
            <person name="Chen F."/>
            <person name="Lucas S."/>
            <person name="Tice H."/>
            <person name="Cheng J.F."/>
            <person name="Bruce D."/>
            <person name="Goodwin L."/>
            <person name="Pitluck S."/>
            <person name="Rohde M."/>
            <person name="Goker M."/>
            <person name="Pati A."/>
            <person name="Ivanova N."/>
            <person name="Mavrommatis K."/>
            <person name="Chen A."/>
            <person name="Palaniappan K."/>
            <person name="D'haeseleer P."/>
            <person name="Chain P."/>
            <person name="Bristow J."/>
            <person name="Eisen J.A."/>
            <person name="Markowitz V."/>
            <person name="Hugenholtz P."/>
            <person name="Kyrpides N.C."/>
            <person name="Klenk H.P."/>
        </authorList>
    </citation>
    <scope>NUCLEOTIDE SEQUENCE [LARGE SCALE GENOMIC DNA]</scope>
    <source>
        <strain evidence="6">ATCC 43885 / DSM 4810 / JCM 11609 / LMG 19847 / NBRC 14762 / NCIMB 9860 / 6-10</strain>
    </source>
</reference>
<evidence type="ECO:0000256" key="1">
    <source>
        <dbReference type="ARBA" id="ARBA00022563"/>
    </source>
</evidence>
<dbReference type="eggNOG" id="COG0788">
    <property type="taxonomic scope" value="Bacteria"/>
</dbReference>
<dbReference type="UniPathway" id="UPA00074">
    <property type="reaction ID" value="UER00170"/>
</dbReference>
<dbReference type="PANTHER" id="PTHR42706:SF1">
    <property type="entry name" value="FORMYLTETRAHYDROFOLATE DEFORMYLASE 2, MITOCHONDRIAL"/>
    <property type="match status" value="1"/>
</dbReference>
<organism evidence="5 6">
    <name type="scientific">Brachybacterium faecium (strain ATCC 43885 / DSM 4810 / JCM 11609 / LMG 19847 / NBRC 14762 / NCIMB 9860 / 6-10)</name>
    <dbReference type="NCBI Taxonomy" id="446465"/>
    <lineage>
        <taxon>Bacteria</taxon>
        <taxon>Bacillati</taxon>
        <taxon>Actinomycetota</taxon>
        <taxon>Actinomycetes</taxon>
        <taxon>Micrococcales</taxon>
        <taxon>Dermabacteraceae</taxon>
        <taxon>Brachybacterium</taxon>
    </lineage>
</organism>
<evidence type="ECO:0000313" key="5">
    <source>
        <dbReference type="EMBL" id="ACU85371.1"/>
    </source>
</evidence>
<gene>
    <name evidence="3" type="primary">purU</name>
    <name evidence="5" type="ordered locus">Bfae_15420</name>
</gene>
<dbReference type="CDD" id="cd04875">
    <property type="entry name" value="ACT_F4HF-DF"/>
    <property type="match status" value="1"/>
</dbReference>
<dbReference type="PANTHER" id="PTHR42706">
    <property type="entry name" value="FORMYLTETRAHYDROFOLATE DEFORMYLASE"/>
    <property type="match status" value="1"/>
</dbReference>